<dbReference type="GO" id="GO:0006355">
    <property type="term" value="P:regulation of DNA-templated transcription"/>
    <property type="evidence" value="ECO:0007669"/>
    <property type="project" value="InterPro"/>
</dbReference>
<evidence type="ECO:0000313" key="6">
    <source>
        <dbReference type="EMBL" id="GAF74729.1"/>
    </source>
</evidence>
<dbReference type="SUPFAM" id="SSF55781">
    <property type="entry name" value="GAF domain-like"/>
    <property type="match status" value="1"/>
</dbReference>
<dbReference type="Gene3D" id="3.30.450.40">
    <property type="match status" value="1"/>
</dbReference>
<dbReference type="PROSITE" id="PS50045">
    <property type="entry name" value="SIGMA54_INTERACT_4"/>
    <property type="match status" value="1"/>
</dbReference>
<gene>
    <name evidence="6" type="ORF">S01H1_10836</name>
</gene>
<dbReference type="Gene3D" id="3.40.50.300">
    <property type="entry name" value="P-loop containing nucleotide triphosphate hydrolases"/>
    <property type="match status" value="1"/>
</dbReference>
<dbReference type="PANTHER" id="PTHR32071">
    <property type="entry name" value="TRANSCRIPTIONAL REGULATORY PROTEIN"/>
    <property type="match status" value="1"/>
</dbReference>
<evidence type="ECO:0000256" key="1">
    <source>
        <dbReference type="ARBA" id="ARBA00022741"/>
    </source>
</evidence>
<dbReference type="FunFam" id="3.40.50.300:FF:000006">
    <property type="entry name" value="DNA-binding transcriptional regulator NtrC"/>
    <property type="match status" value="1"/>
</dbReference>
<reference evidence="6" key="1">
    <citation type="journal article" date="2014" name="Front. Microbiol.">
        <title>High frequency of phylogenetically diverse reductive dehalogenase-homologous genes in deep subseafloor sedimentary metagenomes.</title>
        <authorList>
            <person name="Kawai M."/>
            <person name="Futagami T."/>
            <person name="Toyoda A."/>
            <person name="Takaki Y."/>
            <person name="Nishi S."/>
            <person name="Hori S."/>
            <person name="Arai W."/>
            <person name="Tsubouchi T."/>
            <person name="Morono Y."/>
            <person name="Uchiyama I."/>
            <person name="Ito T."/>
            <person name="Fujiyama A."/>
            <person name="Inagaki F."/>
            <person name="Takami H."/>
        </authorList>
    </citation>
    <scope>NUCLEOTIDE SEQUENCE</scope>
    <source>
        <strain evidence="6">Expedition CK06-06</strain>
    </source>
</reference>
<dbReference type="InterPro" id="IPR027417">
    <property type="entry name" value="P-loop_NTPase"/>
</dbReference>
<accession>X0S0Z7</accession>
<comment type="caution">
    <text evidence="6">The sequence shown here is derived from an EMBL/GenBank/DDBJ whole genome shotgun (WGS) entry which is preliminary data.</text>
</comment>
<dbReference type="InterPro" id="IPR002078">
    <property type="entry name" value="Sigma_54_int"/>
</dbReference>
<dbReference type="GO" id="GO:0003677">
    <property type="term" value="F:DNA binding"/>
    <property type="evidence" value="ECO:0007669"/>
    <property type="project" value="UniProtKB-KW"/>
</dbReference>
<dbReference type="InterPro" id="IPR003018">
    <property type="entry name" value="GAF"/>
</dbReference>
<dbReference type="InterPro" id="IPR025662">
    <property type="entry name" value="Sigma_54_int_dom_ATP-bd_1"/>
</dbReference>
<feature type="non-terminal residue" evidence="6">
    <location>
        <position position="295"/>
    </location>
</feature>
<dbReference type="CDD" id="cd00009">
    <property type="entry name" value="AAA"/>
    <property type="match status" value="1"/>
</dbReference>
<dbReference type="PROSITE" id="PS00675">
    <property type="entry name" value="SIGMA54_INTERACT_1"/>
    <property type="match status" value="1"/>
</dbReference>
<dbReference type="AlphaFoldDB" id="X0S0Z7"/>
<evidence type="ECO:0000256" key="2">
    <source>
        <dbReference type="ARBA" id="ARBA00022840"/>
    </source>
</evidence>
<keyword evidence="3" id="KW-0805">Transcription regulation</keyword>
<dbReference type="Pfam" id="PF00158">
    <property type="entry name" value="Sigma54_activat"/>
    <property type="match status" value="1"/>
</dbReference>
<feature type="domain" description="Sigma-54 factor interaction" evidence="5">
    <location>
        <begin position="129"/>
        <end position="295"/>
    </location>
</feature>
<dbReference type="InterPro" id="IPR025943">
    <property type="entry name" value="Sigma_54_int_dom_ATP-bd_2"/>
</dbReference>
<dbReference type="InterPro" id="IPR029016">
    <property type="entry name" value="GAF-like_dom_sf"/>
</dbReference>
<dbReference type="GO" id="GO:0005524">
    <property type="term" value="F:ATP binding"/>
    <property type="evidence" value="ECO:0007669"/>
    <property type="project" value="UniProtKB-KW"/>
</dbReference>
<dbReference type="SUPFAM" id="SSF52540">
    <property type="entry name" value="P-loop containing nucleoside triphosphate hydrolases"/>
    <property type="match status" value="1"/>
</dbReference>
<dbReference type="Pfam" id="PF01590">
    <property type="entry name" value="GAF"/>
    <property type="match status" value="1"/>
</dbReference>
<evidence type="ECO:0000256" key="3">
    <source>
        <dbReference type="ARBA" id="ARBA00023015"/>
    </source>
</evidence>
<sequence length="295" mass="33300">MNNMNQVVFKESREITQSESNEINTEIIKKALEEKQPIIISDFKADSVLLDSGNNLKNVLCLPLIIENKPAGAIYLERKDGLGPFTRENLEFVIAISKPINLILKNREEFQEIGERSVDLAKPFLGGEKSKTFRYILNLIDRVKNSYAPVFISGESGTGKELVAKAIHENGTRRNGEFVAVNCGAIPEFLLESELFGHVKGAFSGAVKDKPGLIEEADGGTFFLDEIGDLSLHLQAKLLRLLQEKEIRRIGENKPRLINVRFISATNKDIEKEIERENFREDLYYRLKIIAIELP</sequence>
<dbReference type="PROSITE" id="PS00676">
    <property type="entry name" value="SIGMA54_INTERACT_2"/>
    <property type="match status" value="1"/>
</dbReference>
<dbReference type="EMBL" id="BARS01005526">
    <property type="protein sequence ID" value="GAF74729.1"/>
    <property type="molecule type" value="Genomic_DNA"/>
</dbReference>
<name>X0S0Z7_9ZZZZ</name>
<dbReference type="InterPro" id="IPR003593">
    <property type="entry name" value="AAA+_ATPase"/>
</dbReference>
<protein>
    <recommendedName>
        <fullName evidence="5">Sigma-54 factor interaction domain-containing protein</fullName>
    </recommendedName>
</protein>
<evidence type="ECO:0000256" key="4">
    <source>
        <dbReference type="ARBA" id="ARBA00023163"/>
    </source>
</evidence>
<keyword evidence="1" id="KW-0547">Nucleotide-binding</keyword>
<keyword evidence="2" id="KW-0067">ATP-binding</keyword>
<keyword evidence="4" id="KW-0804">Transcription</keyword>
<organism evidence="6">
    <name type="scientific">marine sediment metagenome</name>
    <dbReference type="NCBI Taxonomy" id="412755"/>
    <lineage>
        <taxon>unclassified sequences</taxon>
        <taxon>metagenomes</taxon>
        <taxon>ecological metagenomes</taxon>
    </lineage>
</organism>
<dbReference type="SMART" id="SM00382">
    <property type="entry name" value="AAA"/>
    <property type="match status" value="1"/>
</dbReference>
<evidence type="ECO:0000259" key="5">
    <source>
        <dbReference type="PROSITE" id="PS50045"/>
    </source>
</evidence>
<proteinExistence type="predicted"/>